<accession>A0A6L9MNN0</accession>
<name>A0A6L9MNN0_9HYPH</name>
<sequence length="88" mass="10193">MTGSLSRKTASRRVRRELTGRFGGLTAHTRSPAEGRWKQEGDLTSLDEIVILEVMMPEIDEAWWCNYRCEPKMEVILPLKAKRVEFRA</sequence>
<proteinExistence type="predicted"/>
<organism evidence="1 2">
    <name type="scientific">Aurantimonas aggregata</name>
    <dbReference type="NCBI Taxonomy" id="2047720"/>
    <lineage>
        <taxon>Bacteria</taxon>
        <taxon>Pseudomonadati</taxon>
        <taxon>Pseudomonadota</taxon>
        <taxon>Alphaproteobacteria</taxon>
        <taxon>Hyphomicrobiales</taxon>
        <taxon>Aurantimonadaceae</taxon>
        <taxon>Aurantimonas</taxon>
    </lineage>
</organism>
<evidence type="ECO:0000313" key="1">
    <source>
        <dbReference type="EMBL" id="NDV89423.1"/>
    </source>
</evidence>
<dbReference type="Proteomes" id="UP000476332">
    <property type="component" value="Unassembled WGS sequence"/>
</dbReference>
<comment type="caution">
    <text evidence="1">The sequence shown here is derived from an EMBL/GenBank/DDBJ whole genome shotgun (WGS) entry which is preliminary data.</text>
</comment>
<protein>
    <submittedName>
        <fullName evidence="1">Uncharacterized protein</fullName>
    </submittedName>
</protein>
<gene>
    <name evidence="1" type="ORF">GTW51_22505</name>
</gene>
<reference evidence="1 2" key="1">
    <citation type="submission" date="2020-01" db="EMBL/GenBank/DDBJ databases">
        <title>Genomes of bacteria type strains.</title>
        <authorList>
            <person name="Chen J."/>
            <person name="Zhu S."/>
            <person name="Chen J."/>
        </authorList>
    </citation>
    <scope>NUCLEOTIDE SEQUENCE [LARGE SCALE GENOMIC DNA]</scope>
    <source>
        <strain evidence="1 2">KCTC 52919</strain>
    </source>
</reference>
<evidence type="ECO:0000313" key="2">
    <source>
        <dbReference type="Proteomes" id="UP000476332"/>
    </source>
</evidence>
<keyword evidence="2" id="KW-1185">Reference proteome</keyword>
<dbReference type="EMBL" id="JAAAMJ010000044">
    <property type="protein sequence ID" value="NDV89423.1"/>
    <property type="molecule type" value="Genomic_DNA"/>
</dbReference>
<dbReference type="RefSeq" id="WP_163046267.1">
    <property type="nucleotide sequence ID" value="NZ_JAAAMJ010000044.1"/>
</dbReference>
<dbReference type="AlphaFoldDB" id="A0A6L9MNN0"/>